<sequence>MNKFTFKLFITGMICLFAFSANAQTRLFEHPQFDEISKNHKSLAILPFEASIKLRPKQMKEITAEQLKEMAQNEGLAIQNSMYTWFLTRQKRGKLSLNVQDPKRTRILLQDNNITDPTRHTPEELAKILGVDAVVSGTFETDKPMSDGASIALGLLVGFWGSTNTATVNMSVNNATDGELLWNYNKRVAGSLGSTTDALINKLMRKASRRLAYTN</sequence>
<feature type="signal peptide" evidence="1">
    <location>
        <begin position="1"/>
        <end position="23"/>
    </location>
</feature>
<evidence type="ECO:0000313" key="3">
    <source>
        <dbReference type="Proteomes" id="UP000232673"/>
    </source>
</evidence>
<dbReference type="STRING" id="447422.SAMN05660903_02325"/>
<dbReference type="EMBL" id="LKTS01000048">
    <property type="protein sequence ID" value="PKD15797.1"/>
    <property type="molecule type" value="Genomic_DNA"/>
</dbReference>
<keyword evidence="3" id="KW-1185">Reference proteome</keyword>
<organism evidence="2 3">
    <name type="scientific">Salegentibacter salinarum</name>
    <dbReference type="NCBI Taxonomy" id="447422"/>
    <lineage>
        <taxon>Bacteria</taxon>
        <taxon>Pseudomonadati</taxon>
        <taxon>Bacteroidota</taxon>
        <taxon>Flavobacteriia</taxon>
        <taxon>Flavobacteriales</taxon>
        <taxon>Flavobacteriaceae</taxon>
        <taxon>Salegentibacter</taxon>
    </lineage>
</organism>
<keyword evidence="1" id="KW-0732">Signal</keyword>
<dbReference type="Gene3D" id="3.40.50.10610">
    <property type="entry name" value="ABC-type transport auxiliary lipoprotein component"/>
    <property type="match status" value="1"/>
</dbReference>
<accession>A0A2N0TM26</accession>
<evidence type="ECO:0000256" key="1">
    <source>
        <dbReference type="SAM" id="SignalP"/>
    </source>
</evidence>
<gene>
    <name evidence="2" type="ORF">APR41_10920</name>
</gene>
<comment type="caution">
    <text evidence="2">The sequence shown here is derived from an EMBL/GenBank/DDBJ whole genome shotgun (WGS) entry which is preliminary data.</text>
</comment>
<reference evidence="2 3" key="1">
    <citation type="submission" date="2015-10" db="EMBL/GenBank/DDBJ databases">
        <title>Draft genome sequence of Salegentibacter salinarum KCTC 12975.</title>
        <authorList>
            <person name="Lin W."/>
            <person name="Zheng Q."/>
        </authorList>
    </citation>
    <scope>NUCLEOTIDE SEQUENCE [LARGE SCALE GENOMIC DNA]</scope>
    <source>
        <strain evidence="2 3">KCTC 12975</strain>
    </source>
</reference>
<dbReference type="RefSeq" id="WP_079713365.1">
    <property type="nucleotide sequence ID" value="NZ_FUZC01000008.1"/>
</dbReference>
<dbReference type="OrthoDB" id="669636at2"/>
<evidence type="ECO:0008006" key="4">
    <source>
        <dbReference type="Google" id="ProtNLM"/>
    </source>
</evidence>
<evidence type="ECO:0000313" key="2">
    <source>
        <dbReference type="EMBL" id="PKD15797.1"/>
    </source>
</evidence>
<proteinExistence type="predicted"/>
<protein>
    <recommendedName>
        <fullName evidence="4">Secreted protein</fullName>
    </recommendedName>
</protein>
<feature type="chain" id="PRO_5014883963" description="Secreted protein" evidence="1">
    <location>
        <begin position="24"/>
        <end position="215"/>
    </location>
</feature>
<dbReference type="AlphaFoldDB" id="A0A2N0TM26"/>
<dbReference type="Proteomes" id="UP000232673">
    <property type="component" value="Unassembled WGS sequence"/>
</dbReference>
<name>A0A2N0TM26_9FLAO</name>